<dbReference type="OrthoDB" id="3333873at2"/>
<name>A0A6B8RDR7_9BACL</name>
<dbReference type="KEGG" id="ppsc:EHS13_01045"/>
<dbReference type="AlphaFoldDB" id="A0A6B8RDR7"/>
<proteinExistence type="predicted"/>
<evidence type="ECO:0000313" key="2">
    <source>
        <dbReference type="Proteomes" id="UP000426246"/>
    </source>
</evidence>
<dbReference type="EMBL" id="CP034235">
    <property type="protein sequence ID" value="QGQ93602.1"/>
    <property type="molecule type" value="Genomic_DNA"/>
</dbReference>
<sequence>MFGSILIIIDKHADSTCSTGRCCCFGKFSGTERKQVWPSSGWKAINYNDFTGISHDISIPVAANDYIYFIVNKKGSITADATVWDPTIRYTGL</sequence>
<dbReference type="Proteomes" id="UP000426246">
    <property type="component" value="Chromosome"/>
</dbReference>
<reference evidence="2" key="1">
    <citation type="submission" date="2018-11" db="EMBL/GenBank/DDBJ databases">
        <title>Complete genome sequence of Paenibacillus sp. ML311-T8.</title>
        <authorList>
            <person name="Nam Y.-D."/>
            <person name="Kang J."/>
            <person name="Chung W.-H."/>
            <person name="Park Y.S."/>
        </authorList>
    </citation>
    <scope>NUCLEOTIDE SEQUENCE [LARGE SCALE GENOMIC DNA]</scope>
    <source>
        <strain evidence="2">ML311-T8</strain>
    </source>
</reference>
<accession>A0A6B8RDR7</accession>
<dbReference type="RefSeq" id="WP_155698537.1">
    <property type="nucleotide sequence ID" value="NZ_CP034235.1"/>
</dbReference>
<protein>
    <submittedName>
        <fullName evidence="1">Uncharacterized protein</fullName>
    </submittedName>
</protein>
<organism evidence="1 2">
    <name type="scientific">Paenibacillus psychroresistens</name>
    <dbReference type="NCBI Taxonomy" id="1778678"/>
    <lineage>
        <taxon>Bacteria</taxon>
        <taxon>Bacillati</taxon>
        <taxon>Bacillota</taxon>
        <taxon>Bacilli</taxon>
        <taxon>Bacillales</taxon>
        <taxon>Paenibacillaceae</taxon>
        <taxon>Paenibacillus</taxon>
    </lineage>
</organism>
<evidence type="ECO:0000313" key="1">
    <source>
        <dbReference type="EMBL" id="QGQ93602.1"/>
    </source>
</evidence>
<keyword evidence="2" id="KW-1185">Reference proteome</keyword>
<gene>
    <name evidence="1" type="ORF">EHS13_01045</name>
</gene>